<feature type="signal peptide" evidence="4">
    <location>
        <begin position="1"/>
        <end position="33"/>
    </location>
</feature>
<dbReference type="Pfam" id="PF13407">
    <property type="entry name" value="Peripla_BP_4"/>
    <property type="match status" value="1"/>
</dbReference>
<dbReference type="PANTHER" id="PTHR46847:SF1">
    <property type="entry name" value="D-ALLOSE-BINDING PERIPLASMIC PROTEIN-RELATED"/>
    <property type="match status" value="1"/>
</dbReference>
<dbReference type="Proteomes" id="UP000265581">
    <property type="component" value="Unassembled WGS sequence"/>
</dbReference>
<dbReference type="PANTHER" id="PTHR46847">
    <property type="entry name" value="D-ALLOSE-BINDING PERIPLASMIC PROTEIN-RELATED"/>
    <property type="match status" value="1"/>
</dbReference>
<sequence length="374" mass="39608">MAGSVRMRRRQLAGAAIVALALAMAACSSSSDAGGTGSSSGGATTDAMKPVDTFVGPTEAFAPAAKKRVMILVCGNFGYGCVRQGAAAKEAVLKLGWTPEVVDGRLDPTVWNRVVKQAVDSGVDGIIDVASDPNLMGDAMAAVKAKNVPFVMLAQTPKDGDVEGVTSWISPDAAKGGRDMAEWITKDSGGKAHVLLLDLPDYADIMVRNDTIAKQLAKDCKDCVVRRSTVSSQTVGTSLAPLVTSQLQQHADVDYVWSPDDSVADFVAQGIQQANRTADVKLMATSGTTPSSVGRLKAGTQAADLLTPDNYVGWLGADTLARIIDGQEVQKLWIVPQRLFTAANIDEAPKDMQKNGWNTEFSYKPEFEKLWSGK</sequence>
<evidence type="ECO:0000256" key="3">
    <source>
        <dbReference type="ARBA" id="ARBA00022729"/>
    </source>
</evidence>
<protein>
    <submittedName>
        <fullName evidence="6">Sugar ABC transporter substrate-binding protein</fullName>
    </submittedName>
</protein>
<proteinExistence type="inferred from homology"/>
<comment type="subcellular location">
    <subcellularLocation>
        <location evidence="1">Cell envelope</location>
    </subcellularLocation>
</comment>
<evidence type="ECO:0000259" key="5">
    <source>
        <dbReference type="Pfam" id="PF13407"/>
    </source>
</evidence>
<reference evidence="6 7" key="1">
    <citation type="submission" date="2018-08" db="EMBL/GenBank/DDBJ databases">
        <title>Aeromicrobium sp. M2KJ-4, whole genome shotgun sequence.</title>
        <authorList>
            <person name="Tuo L."/>
        </authorList>
    </citation>
    <scope>NUCLEOTIDE SEQUENCE [LARGE SCALE GENOMIC DNA]</scope>
    <source>
        <strain evidence="6 7">M2KJ-4</strain>
    </source>
</reference>
<feature type="domain" description="Periplasmic binding protein" evidence="5">
    <location>
        <begin position="85"/>
        <end position="328"/>
    </location>
</feature>
<evidence type="ECO:0000256" key="1">
    <source>
        <dbReference type="ARBA" id="ARBA00004196"/>
    </source>
</evidence>
<dbReference type="InterPro" id="IPR028082">
    <property type="entry name" value="Peripla_BP_I"/>
</dbReference>
<evidence type="ECO:0000256" key="2">
    <source>
        <dbReference type="ARBA" id="ARBA00007639"/>
    </source>
</evidence>
<evidence type="ECO:0000313" key="6">
    <source>
        <dbReference type="EMBL" id="REK73694.1"/>
    </source>
</evidence>
<dbReference type="Gene3D" id="3.40.50.2300">
    <property type="match status" value="2"/>
</dbReference>
<dbReference type="PROSITE" id="PS51257">
    <property type="entry name" value="PROKAR_LIPOPROTEIN"/>
    <property type="match status" value="1"/>
</dbReference>
<organism evidence="6 7">
    <name type="scientific">Aeromicrobium endophyticum</name>
    <dbReference type="NCBI Taxonomy" id="2292704"/>
    <lineage>
        <taxon>Bacteria</taxon>
        <taxon>Bacillati</taxon>
        <taxon>Actinomycetota</taxon>
        <taxon>Actinomycetes</taxon>
        <taxon>Propionibacteriales</taxon>
        <taxon>Nocardioidaceae</taxon>
        <taxon>Aeromicrobium</taxon>
    </lineage>
</organism>
<evidence type="ECO:0000256" key="4">
    <source>
        <dbReference type="SAM" id="SignalP"/>
    </source>
</evidence>
<dbReference type="AlphaFoldDB" id="A0A371PCN0"/>
<dbReference type="GO" id="GO:0030313">
    <property type="term" value="C:cell envelope"/>
    <property type="evidence" value="ECO:0007669"/>
    <property type="project" value="UniProtKB-SubCell"/>
</dbReference>
<comment type="caution">
    <text evidence="6">The sequence shown here is derived from an EMBL/GenBank/DDBJ whole genome shotgun (WGS) entry which is preliminary data.</text>
</comment>
<dbReference type="GO" id="GO:0030246">
    <property type="term" value="F:carbohydrate binding"/>
    <property type="evidence" value="ECO:0007669"/>
    <property type="project" value="UniProtKB-ARBA"/>
</dbReference>
<feature type="chain" id="PRO_5039581696" evidence="4">
    <location>
        <begin position="34"/>
        <end position="374"/>
    </location>
</feature>
<evidence type="ECO:0000313" key="7">
    <source>
        <dbReference type="Proteomes" id="UP000265581"/>
    </source>
</evidence>
<gene>
    <name evidence="6" type="ORF">DX116_09230</name>
</gene>
<name>A0A371PCN0_9ACTN</name>
<dbReference type="EMBL" id="QUBR01000001">
    <property type="protein sequence ID" value="REK73694.1"/>
    <property type="molecule type" value="Genomic_DNA"/>
</dbReference>
<keyword evidence="3 4" id="KW-0732">Signal</keyword>
<dbReference type="InterPro" id="IPR025997">
    <property type="entry name" value="SBP_2_dom"/>
</dbReference>
<dbReference type="CDD" id="cd01536">
    <property type="entry name" value="PBP1_ABC_sugar_binding-like"/>
    <property type="match status" value="1"/>
</dbReference>
<accession>A0A371PCN0</accession>
<dbReference type="SUPFAM" id="SSF53822">
    <property type="entry name" value="Periplasmic binding protein-like I"/>
    <property type="match status" value="1"/>
</dbReference>
<keyword evidence="7" id="KW-1185">Reference proteome</keyword>
<comment type="similarity">
    <text evidence="2">Belongs to the bacterial solute-binding protein 2 family.</text>
</comment>